<name>A0A7G9WGY2_9FIRM</name>
<organism evidence="1 2">
    <name type="scientific">Caproicibacterium amylolyticum</name>
    <dbReference type="NCBI Taxonomy" id="2766537"/>
    <lineage>
        <taxon>Bacteria</taxon>
        <taxon>Bacillati</taxon>
        <taxon>Bacillota</taxon>
        <taxon>Clostridia</taxon>
        <taxon>Eubacteriales</taxon>
        <taxon>Oscillospiraceae</taxon>
        <taxon>Caproicibacterium</taxon>
    </lineage>
</organism>
<evidence type="ECO:0000313" key="1">
    <source>
        <dbReference type="EMBL" id="QNO17944.1"/>
    </source>
</evidence>
<sequence>METAMNGYAENTATFRCETKLLPGTPVMVTDSGTVSAAGGTFCGVALSWRDGFAAVQLAGYVSLPYSGTKPAVGYQVLTADADGKVKAAASGSAGLQRLVVDADSTNIGFIL</sequence>
<keyword evidence="2" id="KW-1185">Reference proteome</keyword>
<dbReference type="AlphaFoldDB" id="A0A7G9WGY2"/>
<dbReference type="Proteomes" id="UP000516046">
    <property type="component" value="Chromosome"/>
</dbReference>
<dbReference type="KEGG" id="caml:H6X83_13700"/>
<protein>
    <submittedName>
        <fullName evidence="1">Uncharacterized protein</fullName>
    </submittedName>
</protein>
<dbReference type="EMBL" id="CP060696">
    <property type="protein sequence ID" value="QNO17944.1"/>
    <property type="molecule type" value="Genomic_DNA"/>
</dbReference>
<accession>A0A7G9WGY2</accession>
<dbReference type="RefSeq" id="WP_212507009.1">
    <property type="nucleotide sequence ID" value="NZ_CP060696.1"/>
</dbReference>
<reference evidence="1 2" key="1">
    <citation type="submission" date="2020-08" db="EMBL/GenBank/DDBJ databases">
        <authorList>
            <person name="Ren C."/>
            <person name="Gu Y."/>
            <person name="Xu Y."/>
        </authorList>
    </citation>
    <scope>NUCLEOTIDE SEQUENCE [LARGE SCALE GENOMIC DNA]</scope>
    <source>
        <strain evidence="1 2">LBM18003</strain>
    </source>
</reference>
<evidence type="ECO:0000313" key="2">
    <source>
        <dbReference type="Proteomes" id="UP000516046"/>
    </source>
</evidence>
<gene>
    <name evidence="1" type="ORF">H6X83_13700</name>
</gene>
<proteinExistence type="predicted"/>